<feature type="domain" description="ELP1 first N-terminal beta-propeller" evidence="8">
    <location>
        <begin position="172"/>
        <end position="330"/>
    </location>
</feature>
<dbReference type="Pfam" id="PF23925">
    <property type="entry name" value="A-sol_ELP1"/>
    <property type="match status" value="1"/>
</dbReference>
<dbReference type="PIRSF" id="PIRSF017233">
    <property type="entry name" value="IKAP"/>
    <property type="match status" value="1"/>
</dbReference>
<evidence type="ECO:0000256" key="5">
    <source>
        <dbReference type="ARBA" id="ARBA00029535"/>
    </source>
</evidence>
<comment type="similarity">
    <text evidence="2 6">Belongs to the ELP1/IKA1 family.</text>
</comment>
<protein>
    <recommendedName>
        <fullName evidence="5 6">Elongator complex protein 1</fullName>
    </recommendedName>
</protein>
<dbReference type="InterPro" id="IPR015943">
    <property type="entry name" value="WD40/YVTN_repeat-like_dom_sf"/>
</dbReference>
<feature type="domain" description="ELP1 N-terminal second beta-propeller" evidence="9">
    <location>
        <begin position="363"/>
        <end position="657"/>
    </location>
</feature>
<evidence type="ECO:0000259" key="8">
    <source>
        <dbReference type="Pfam" id="PF04762"/>
    </source>
</evidence>
<feature type="compositionally biased region" description="Basic residues" evidence="7">
    <location>
        <begin position="1169"/>
        <end position="1179"/>
    </location>
</feature>
<comment type="subcellular location">
    <subcellularLocation>
        <location evidence="6">Cytoplasm</location>
    </subcellularLocation>
    <subcellularLocation>
        <location evidence="6">Nucleus</location>
    </subcellularLocation>
</comment>
<evidence type="ECO:0000256" key="4">
    <source>
        <dbReference type="ARBA" id="ARBA00022694"/>
    </source>
</evidence>
<dbReference type="InterPro" id="IPR056164">
    <property type="entry name" value="Beta-prop_ELP1_1st"/>
</dbReference>
<dbReference type="PANTHER" id="PTHR12747:SF0">
    <property type="entry name" value="ELONGATOR COMPLEX PROTEIN 1"/>
    <property type="match status" value="1"/>
</dbReference>
<evidence type="ECO:0000259" key="12">
    <source>
        <dbReference type="Pfam" id="PF23936"/>
    </source>
</evidence>
<dbReference type="PANTHER" id="PTHR12747">
    <property type="entry name" value="ELONGATOR COMPLEX PROTEIN 1"/>
    <property type="match status" value="1"/>
</dbReference>
<sequence>MKNLKVVTEVSLQLDLLSEGENILLSSYDIERNRVFFASSSNLIYTIPLPSSQQGTEWSQSLTTSEAELVDLEPGDCIAAMDYLMEKEALIIGSTNGCLLLYNVDEKSVETVGRVEGGVDSIASSPDGALLSVTTGLGQLLVMTHDWEVLYENSLDQQAPENDVPSDVDFTGRQSQTYPITWRGDGKYFATLGVPCNSSCMQNLIVWERDSGTLHSSSQPKAFMQGSIDWMLSGAKIASACDRKAEGKPPLVVFFERNGLERSSFSLDELVESTVESIKWNCNSELLATCVACSEYDAVKIWYFSNNHWYLKQEIRFPKEDRVRFLWDPTKPLSLVSWTVSGRVVSYKFAWFSAVAETSTSLVVDGSSVLVTPLTISLMPPPMFLFNFKFHASVRDLSFLSSNVKNLLAAYLCDGSLCVVELPETNEWDQFEGNEFTVENCLLDLKPDNLLHLSWLDTHTLLGVSSSSLQEIEVACSENSLPGGVCFSGWHAKLTKKTSIENPAVSVVSNPAKVGSAFVQINGGAVLEYPSNNFNRSTNTNFSLPFTCPWMRSALCNENGIFRILLLGLDETGRLHYGKKTICTNCTSFSFYHGGHSDQAATHLLFTTKQDILFIVEINEILNGDLELKLESYNTKSYKGKEGRDHVIVWERGAKLIGVLHGDEAGAIMQTNRGNLECIYPRKLVLSSIVNALSQRRFRDAITMVRRHRIDFNVIVDYCGLKSFVKSASDFVTQVNNLGHITEFVCSVKKENVIDKLYKAYISLSCGDENSENKVTSVLTAVRKALEEKIPESPSRELCILTTLARSEPPLLEEALKRIKLVRELELVRVDDAKRQTYPSAEEALKHLLWLTDPESVFNAALGLYDLNLAAIVALNSQKDPKEFIPYLKGLEQLSPAVMRYTIDLKLGRNESALKNIFSAGDMYWDDFTKLLNANPSLFPFGLQMITNPDKKREVLEAWGDYLYEEKLFEEAATTYLCCNLYNKSMKAYRGCGDWRGVFTVAGLMQLQKPQVVSLASELCEEFQAMGKPGEAARVSLEYCNDVEKGVGYYIMAREWEEALRIAYMHEKEELVRDVREAALECGSSLVSEYEEGSVKLGKYVARYLAVRQRRLVLAAKIRSEEDGLVNGGDDDVASEISTTFSEMSAYTTSRSLKDSGSSVTTSTASKARGGRRQKKGGKIRAGSPGEELALVEHLRGMALASGAQREIKSLVVVLLSLGKYDIARQVQNCVDNFEVTQKAAVKLAEDTIGNEIIDEAAHTLENYVKILRALPRHDISWHTKVLMPPQ</sequence>
<dbReference type="Pfam" id="PF23797">
    <property type="entry name" value="Beta-prop_ELP1_2nd"/>
    <property type="match status" value="1"/>
</dbReference>
<dbReference type="Pfam" id="PF04762">
    <property type="entry name" value="Beta-prop_ELP1_1st"/>
    <property type="match status" value="2"/>
</dbReference>
<dbReference type="GO" id="GO:0033588">
    <property type="term" value="C:elongator holoenzyme complex"/>
    <property type="evidence" value="ECO:0007669"/>
    <property type="project" value="InterPro"/>
</dbReference>
<evidence type="ECO:0000256" key="1">
    <source>
        <dbReference type="ARBA" id="ARBA00005043"/>
    </source>
</evidence>
<keyword evidence="3 6" id="KW-0963">Cytoplasm</keyword>
<evidence type="ECO:0000256" key="7">
    <source>
        <dbReference type="SAM" id="MobiDB-lite"/>
    </source>
</evidence>
<evidence type="ECO:0000259" key="9">
    <source>
        <dbReference type="Pfam" id="PF23797"/>
    </source>
</evidence>
<accession>A0AAV8DAE5</accession>
<dbReference type="GO" id="GO:0005634">
    <property type="term" value="C:nucleus"/>
    <property type="evidence" value="ECO:0007669"/>
    <property type="project" value="UniProtKB-SubCell"/>
</dbReference>
<feature type="region of interest" description="Disordered" evidence="7">
    <location>
        <begin position="1152"/>
        <end position="1183"/>
    </location>
</feature>
<evidence type="ECO:0000259" key="11">
    <source>
        <dbReference type="Pfam" id="PF23925"/>
    </source>
</evidence>
<dbReference type="InterPro" id="IPR056166">
    <property type="entry name" value="TPR_ELP1"/>
</dbReference>
<organism evidence="13 14">
    <name type="scientific">Rhynchospora pubera</name>
    <dbReference type="NCBI Taxonomy" id="906938"/>
    <lineage>
        <taxon>Eukaryota</taxon>
        <taxon>Viridiplantae</taxon>
        <taxon>Streptophyta</taxon>
        <taxon>Embryophyta</taxon>
        <taxon>Tracheophyta</taxon>
        <taxon>Spermatophyta</taxon>
        <taxon>Magnoliopsida</taxon>
        <taxon>Liliopsida</taxon>
        <taxon>Poales</taxon>
        <taxon>Cyperaceae</taxon>
        <taxon>Cyperoideae</taxon>
        <taxon>Rhynchosporeae</taxon>
        <taxon>Rhynchospora</taxon>
    </lineage>
</organism>
<evidence type="ECO:0000313" key="14">
    <source>
        <dbReference type="Proteomes" id="UP001140206"/>
    </source>
</evidence>
<feature type="domain" description="ELP1 first N-terminal beta-propeller" evidence="8">
    <location>
        <begin position="1"/>
        <end position="170"/>
    </location>
</feature>
<comment type="caution">
    <text evidence="13">The sequence shown here is derived from an EMBL/GenBank/DDBJ whole genome shotgun (WGS) entry which is preliminary data.</text>
</comment>
<dbReference type="Proteomes" id="UP001140206">
    <property type="component" value="Chromosome 4"/>
</dbReference>
<dbReference type="Pfam" id="PF23878">
    <property type="entry name" value="TPR_ELP1"/>
    <property type="match status" value="1"/>
</dbReference>
<dbReference type="SUPFAM" id="SSF69322">
    <property type="entry name" value="Tricorn protease domain 2"/>
    <property type="match status" value="1"/>
</dbReference>
<dbReference type="InterPro" id="IPR056165">
    <property type="entry name" value="Beta-prop_ELP1_2nd"/>
</dbReference>
<dbReference type="Gene3D" id="1.25.40.470">
    <property type="match status" value="1"/>
</dbReference>
<dbReference type="GO" id="GO:0000049">
    <property type="term" value="F:tRNA binding"/>
    <property type="evidence" value="ECO:0007669"/>
    <property type="project" value="TreeGrafter"/>
</dbReference>
<evidence type="ECO:0000256" key="6">
    <source>
        <dbReference type="PIRNR" id="PIRNR017233"/>
    </source>
</evidence>
<keyword evidence="14" id="KW-1185">Reference proteome</keyword>
<dbReference type="GO" id="GO:0005829">
    <property type="term" value="C:cytosol"/>
    <property type="evidence" value="ECO:0007669"/>
    <property type="project" value="TreeGrafter"/>
</dbReference>
<dbReference type="EMBL" id="JAMFTS010000004">
    <property type="protein sequence ID" value="KAJ4764101.1"/>
    <property type="molecule type" value="Genomic_DNA"/>
</dbReference>
<name>A0AAV8DAE5_9POAL</name>
<proteinExistence type="inferred from homology"/>
<keyword evidence="4" id="KW-0819">tRNA processing</keyword>
<feature type="compositionally biased region" description="Polar residues" evidence="7">
    <location>
        <begin position="1152"/>
        <end position="1166"/>
    </location>
</feature>
<comment type="pathway">
    <text evidence="1">tRNA modification; 5-methoxycarbonylmethyl-2-thiouridine-tRNA biosynthesis.</text>
</comment>
<dbReference type="GO" id="GO:0002926">
    <property type="term" value="P:tRNA wobble base 5-methoxycarbonylmethyl-2-thiouridinylation"/>
    <property type="evidence" value="ECO:0007669"/>
    <property type="project" value="TreeGrafter"/>
</dbReference>
<dbReference type="Pfam" id="PF23936">
    <property type="entry name" value="HB_ELP1"/>
    <property type="match status" value="1"/>
</dbReference>
<dbReference type="InterPro" id="IPR056169">
    <property type="entry name" value="HB_ELP1"/>
</dbReference>
<feature type="domain" description="ELP1 alpha-solenoid" evidence="11">
    <location>
        <begin position="682"/>
        <end position="891"/>
    </location>
</feature>
<dbReference type="Gene3D" id="2.130.10.10">
    <property type="entry name" value="YVTN repeat-like/Quinoprotein amine dehydrogenase"/>
    <property type="match status" value="1"/>
</dbReference>
<feature type="domain" description="ELP1 three-helical bundle" evidence="12">
    <location>
        <begin position="1075"/>
        <end position="1233"/>
    </location>
</feature>
<evidence type="ECO:0000256" key="2">
    <source>
        <dbReference type="ARBA" id="ARBA00006086"/>
    </source>
</evidence>
<keyword evidence="6" id="KW-0539">Nucleus</keyword>
<comment type="function">
    <text evidence="6">Component of the elongator complex which is required for multiple tRNA modifications, including mcm5U (5-methoxycarbonylmethyl uridine), mcm5s2U (5-methoxycarbonylmethyl-2-thiouridine), and ncm5U (5-carbamoylmethyl uridine). The elongator complex catalyzes formation of carboxymethyluridine in the wobble base at position 34 in tRNAs.</text>
</comment>
<dbReference type="InterPro" id="IPR006849">
    <property type="entry name" value="Elp1"/>
</dbReference>
<reference evidence="13" key="1">
    <citation type="submission" date="2022-08" db="EMBL/GenBank/DDBJ databases">
        <authorList>
            <person name="Marques A."/>
        </authorList>
    </citation>
    <scope>NUCLEOTIDE SEQUENCE</scope>
    <source>
        <strain evidence="13">RhyPub2mFocal</strain>
        <tissue evidence="13">Leaves</tissue>
    </source>
</reference>
<dbReference type="InterPro" id="IPR056167">
    <property type="entry name" value="A-sol_ELP1"/>
</dbReference>
<gene>
    <name evidence="13" type="ORF">LUZ62_074476</name>
</gene>
<evidence type="ECO:0000313" key="13">
    <source>
        <dbReference type="EMBL" id="KAJ4764101.1"/>
    </source>
</evidence>
<feature type="domain" description="ELP1 TPR" evidence="10">
    <location>
        <begin position="900"/>
        <end position="1061"/>
    </location>
</feature>
<evidence type="ECO:0000259" key="10">
    <source>
        <dbReference type="Pfam" id="PF23878"/>
    </source>
</evidence>
<evidence type="ECO:0000256" key="3">
    <source>
        <dbReference type="ARBA" id="ARBA00022490"/>
    </source>
</evidence>